<dbReference type="InterPro" id="IPR016181">
    <property type="entry name" value="Acyl_CoA_acyltransferase"/>
</dbReference>
<dbReference type="OrthoDB" id="273614at2"/>
<proteinExistence type="predicted"/>
<dbReference type="PANTHER" id="PTHR43877">
    <property type="entry name" value="AMINOALKYLPHOSPHONATE N-ACETYLTRANSFERASE-RELATED-RELATED"/>
    <property type="match status" value="1"/>
</dbReference>
<accession>A0A3L8P6G7</accession>
<evidence type="ECO:0000256" key="2">
    <source>
        <dbReference type="ARBA" id="ARBA00023315"/>
    </source>
</evidence>
<dbReference type="Pfam" id="PF00583">
    <property type="entry name" value="Acetyltransf_1"/>
    <property type="match status" value="1"/>
</dbReference>
<dbReference type="InterPro" id="IPR000182">
    <property type="entry name" value="GNAT_dom"/>
</dbReference>
<feature type="domain" description="N-acetyltransferase" evidence="3">
    <location>
        <begin position="7"/>
        <end position="166"/>
    </location>
</feature>
<keyword evidence="1 4" id="KW-0808">Transferase</keyword>
<dbReference type="Proteomes" id="UP000281708">
    <property type="component" value="Unassembled WGS sequence"/>
</dbReference>
<evidence type="ECO:0000313" key="5">
    <source>
        <dbReference type="Proteomes" id="UP000281708"/>
    </source>
</evidence>
<evidence type="ECO:0000259" key="3">
    <source>
        <dbReference type="PROSITE" id="PS51186"/>
    </source>
</evidence>
<comment type="caution">
    <text evidence="4">The sequence shown here is derived from an EMBL/GenBank/DDBJ whole genome shotgun (WGS) entry which is preliminary data.</text>
</comment>
<dbReference type="CDD" id="cd04301">
    <property type="entry name" value="NAT_SF"/>
    <property type="match status" value="1"/>
</dbReference>
<dbReference type="Gene3D" id="3.40.630.30">
    <property type="match status" value="1"/>
</dbReference>
<dbReference type="AlphaFoldDB" id="A0A3L8P6G7"/>
<evidence type="ECO:0000313" key="4">
    <source>
        <dbReference type="EMBL" id="RLV51000.1"/>
    </source>
</evidence>
<sequence>MRDEPGVRIRAATEADLDQVGRITEGAYAEFMVGEEHAHYRPQLRDAGPRFREAELLVAVDALGEVVGAVTVCPLGSPWREIASEEEGEFRMLAVAPAARGQGVGEMLVRHVVDGFAAQGLTRTALSTLPQMTAAHRLYARLGFVRAPGRDWSPAPGVDLWAFTRPG</sequence>
<dbReference type="InterPro" id="IPR050832">
    <property type="entry name" value="Bact_Acetyltransf"/>
</dbReference>
<dbReference type="RefSeq" id="WP_121804680.1">
    <property type="nucleotide sequence ID" value="NZ_RDBE01000001.1"/>
</dbReference>
<organism evidence="4 5">
    <name type="scientific">Nocardioides mangrovicus</name>
    <dbReference type="NCBI Taxonomy" id="2478913"/>
    <lineage>
        <taxon>Bacteria</taxon>
        <taxon>Bacillati</taxon>
        <taxon>Actinomycetota</taxon>
        <taxon>Actinomycetes</taxon>
        <taxon>Propionibacteriales</taxon>
        <taxon>Nocardioidaceae</taxon>
        <taxon>Nocardioides</taxon>
    </lineage>
</organism>
<dbReference type="GO" id="GO:0016747">
    <property type="term" value="F:acyltransferase activity, transferring groups other than amino-acyl groups"/>
    <property type="evidence" value="ECO:0007669"/>
    <property type="project" value="InterPro"/>
</dbReference>
<keyword evidence="5" id="KW-1185">Reference proteome</keyword>
<gene>
    <name evidence="4" type="ORF">D9V37_03480</name>
</gene>
<protein>
    <submittedName>
        <fullName evidence="4">GNAT family N-acetyltransferase</fullName>
    </submittedName>
</protein>
<dbReference type="SUPFAM" id="SSF55729">
    <property type="entry name" value="Acyl-CoA N-acyltransferases (Nat)"/>
    <property type="match status" value="1"/>
</dbReference>
<dbReference type="PANTHER" id="PTHR43877:SF2">
    <property type="entry name" value="AMINOALKYLPHOSPHONATE N-ACETYLTRANSFERASE-RELATED"/>
    <property type="match status" value="1"/>
</dbReference>
<name>A0A3L8P6G7_9ACTN</name>
<keyword evidence="2" id="KW-0012">Acyltransferase</keyword>
<dbReference type="PROSITE" id="PS51186">
    <property type="entry name" value="GNAT"/>
    <property type="match status" value="1"/>
</dbReference>
<evidence type="ECO:0000256" key="1">
    <source>
        <dbReference type="ARBA" id="ARBA00022679"/>
    </source>
</evidence>
<reference evidence="4 5" key="1">
    <citation type="submission" date="2018-10" db="EMBL/GenBank/DDBJ databases">
        <title>Marmoricola sp. 4Q3S-7 whole genome shotgun sequence.</title>
        <authorList>
            <person name="Li F."/>
        </authorList>
    </citation>
    <scope>NUCLEOTIDE SEQUENCE [LARGE SCALE GENOMIC DNA]</scope>
    <source>
        <strain evidence="4 5">4Q3S-7</strain>
    </source>
</reference>
<dbReference type="EMBL" id="RDBE01000001">
    <property type="protein sequence ID" value="RLV51000.1"/>
    <property type="molecule type" value="Genomic_DNA"/>
</dbReference>